<evidence type="ECO:0000256" key="1">
    <source>
        <dbReference type="SAM" id="Phobius"/>
    </source>
</evidence>
<comment type="caution">
    <text evidence="2">The sequence shown here is derived from an EMBL/GenBank/DDBJ whole genome shotgun (WGS) entry which is preliminary data.</text>
</comment>
<accession>A0A644WX14</accession>
<keyword evidence="1" id="KW-1133">Transmembrane helix</keyword>
<proteinExistence type="predicted"/>
<evidence type="ECO:0000313" key="2">
    <source>
        <dbReference type="EMBL" id="MPM08339.1"/>
    </source>
</evidence>
<feature type="transmembrane region" description="Helical" evidence="1">
    <location>
        <begin position="58"/>
        <end position="77"/>
    </location>
</feature>
<sequence>MIITILAVFLLAKARHYKLRYFFRSWMCVPILLTQGILVFFQCTIFFHTYYFVRYAGLIQQAIILSFLFPIIAYRIYRPAVFGAVSVLTGSVLNNFVMAQNGGKMPVFPSLSYLTGYVPRDGFPVADTVHILGSTATKYRFLTDYIDIGYSVLSPGDLLVHLFTFMMLYCTIKAMNEKHESTPNVFSKM</sequence>
<feature type="transmembrane region" description="Helical" evidence="1">
    <location>
        <begin position="30"/>
        <end position="51"/>
    </location>
</feature>
<name>A0A644WX14_9ZZZZ</name>
<dbReference type="InterPro" id="IPR035168">
    <property type="entry name" value="DUF5317"/>
</dbReference>
<feature type="transmembrane region" description="Helical" evidence="1">
    <location>
        <begin position="148"/>
        <end position="169"/>
    </location>
</feature>
<keyword evidence="1" id="KW-0812">Transmembrane</keyword>
<gene>
    <name evidence="2" type="ORF">SDC9_54651</name>
</gene>
<evidence type="ECO:0008006" key="3">
    <source>
        <dbReference type="Google" id="ProtNLM"/>
    </source>
</evidence>
<dbReference type="EMBL" id="VSSQ01001439">
    <property type="protein sequence ID" value="MPM08339.1"/>
    <property type="molecule type" value="Genomic_DNA"/>
</dbReference>
<organism evidence="2">
    <name type="scientific">bioreactor metagenome</name>
    <dbReference type="NCBI Taxonomy" id="1076179"/>
    <lineage>
        <taxon>unclassified sequences</taxon>
        <taxon>metagenomes</taxon>
        <taxon>ecological metagenomes</taxon>
    </lineage>
</organism>
<protein>
    <recommendedName>
        <fullName evidence="3">DUF5317 domain-containing protein</fullName>
    </recommendedName>
</protein>
<keyword evidence="1" id="KW-0472">Membrane</keyword>
<dbReference type="Pfam" id="PF17248">
    <property type="entry name" value="DUF5317"/>
    <property type="match status" value="1"/>
</dbReference>
<reference evidence="2" key="1">
    <citation type="submission" date="2019-08" db="EMBL/GenBank/DDBJ databases">
        <authorList>
            <person name="Kucharzyk K."/>
            <person name="Murdoch R.W."/>
            <person name="Higgins S."/>
            <person name="Loffler F."/>
        </authorList>
    </citation>
    <scope>NUCLEOTIDE SEQUENCE</scope>
</reference>
<dbReference type="AlphaFoldDB" id="A0A644WX14"/>